<dbReference type="GO" id="GO:0005516">
    <property type="term" value="F:calmodulin binding"/>
    <property type="evidence" value="ECO:0007669"/>
    <property type="project" value="UniProtKB-KW"/>
</dbReference>
<keyword evidence="5" id="KW-0518">Myosin</keyword>
<keyword evidence="7" id="KW-0812">Transmembrane</keyword>
<accession>A0A8X7Z0P0</accession>
<name>A0A8X7Z0P0_POPTO</name>
<dbReference type="PANTHER" id="PTHR13140:SF836">
    <property type="entry name" value="MYOSIN-6"/>
    <property type="match status" value="1"/>
</dbReference>
<feature type="coiled-coil region" evidence="6">
    <location>
        <begin position="253"/>
        <end position="329"/>
    </location>
</feature>
<dbReference type="GO" id="GO:0051015">
    <property type="term" value="F:actin filament binding"/>
    <property type="evidence" value="ECO:0007669"/>
    <property type="project" value="TreeGrafter"/>
</dbReference>
<dbReference type="Proteomes" id="UP000886885">
    <property type="component" value="Chromosome 10A"/>
</dbReference>
<dbReference type="Pfam" id="PF00063">
    <property type="entry name" value="Myosin_head"/>
    <property type="match status" value="1"/>
</dbReference>
<evidence type="ECO:0000256" key="1">
    <source>
        <dbReference type="ARBA" id="ARBA00022741"/>
    </source>
</evidence>
<keyword evidence="5" id="KW-0505">Motor protein</keyword>
<reference evidence="11" key="1">
    <citation type="journal article" date="2020" name="bioRxiv">
        <title>Hybrid origin of Populus tomentosa Carr. identified through genome sequencing and phylogenomic analysis.</title>
        <authorList>
            <person name="An X."/>
            <person name="Gao K."/>
            <person name="Chen Z."/>
            <person name="Li J."/>
            <person name="Yang X."/>
            <person name="Yang X."/>
            <person name="Zhou J."/>
            <person name="Guo T."/>
            <person name="Zhao T."/>
            <person name="Huang S."/>
            <person name="Miao D."/>
            <person name="Khan W.U."/>
            <person name="Rao P."/>
            <person name="Ye M."/>
            <person name="Lei B."/>
            <person name="Liao W."/>
            <person name="Wang J."/>
            <person name="Ji L."/>
            <person name="Li Y."/>
            <person name="Guo B."/>
            <person name="Mustafa N.S."/>
            <person name="Li S."/>
            <person name="Yun Q."/>
            <person name="Keller S.R."/>
            <person name="Mao J."/>
            <person name="Zhang R."/>
            <person name="Strauss S.H."/>
        </authorList>
    </citation>
    <scope>NUCLEOTIDE SEQUENCE</scope>
    <source>
        <strain evidence="11">GM15</strain>
        <tissue evidence="11">Leaf</tissue>
    </source>
</reference>
<feature type="transmembrane region" description="Helical" evidence="7">
    <location>
        <begin position="66"/>
        <end position="85"/>
    </location>
</feature>
<evidence type="ECO:0000313" key="12">
    <source>
        <dbReference type="Proteomes" id="UP000886885"/>
    </source>
</evidence>
<dbReference type="Pfam" id="PF01843">
    <property type="entry name" value="DIL"/>
    <property type="match status" value="1"/>
</dbReference>
<dbReference type="OrthoDB" id="6108017at2759"/>
<dbReference type="GO" id="GO:0016459">
    <property type="term" value="C:myosin complex"/>
    <property type="evidence" value="ECO:0007669"/>
    <property type="project" value="UniProtKB-KW"/>
</dbReference>
<comment type="similarity">
    <text evidence="5">Belongs to the TRAFAC class myosin-kinesin ATPase superfamily. Myosin family.</text>
</comment>
<dbReference type="AlphaFoldDB" id="A0A8X7Z0P0"/>
<dbReference type="GO" id="GO:0007015">
    <property type="term" value="P:actin filament organization"/>
    <property type="evidence" value="ECO:0007669"/>
    <property type="project" value="TreeGrafter"/>
</dbReference>
<dbReference type="PROSITE" id="PS51456">
    <property type="entry name" value="MYOSIN_MOTOR"/>
    <property type="match status" value="1"/>
</dbReference>
<proteinExistence type="inferred from homology"/>
<feature type="domain" description="Myosin N-terminal SH3-like" evidence="10">
    <location>
        <begin position="14"/>
        <end position="63"/>
    </location>
</feature>
<evidence type="ECO:0000259" key="10">
    <source>
        <dbReference type="PROSITE" id="PS51844"/>
    </source>
</evidence>
<evidence type="ECO:0000256" key="7">
    <source>
        <dbReference type="SAM" id="Phobius"/>
    </source>
</evidence>
<evidence type="ECO:0000256" key="4">
    <source>
        <dbReference type="ARBA" id="ARBA00023054"/>
    </source>
</evidence>
<keyword evidence="7" id="KW-1133">Transmembrane helix</keyword>
<keyword evidence="5" id="KW-0009">Actin-binding</keyword>
<dbReference type="GO" id="GO:0016020">
    <property type="term" value="C:membrane"/>
    <property type="evidence" value="ECO:0007669"/>
    <property type="project" value="TreeGrafter"/>
</dbReference>
<dbReference type="PROSITE" id="PS51844">
    <property type="entry name" value="SH3_LIKE"/>
    <property type="match status" value="1"/>
</dbReference>
<evidence type="ECO:0000256" key="6">
    <source>
        <dbReference type="SAM" id="Coils"/>
    </source>
</evidence>
<organism evidence="11 12">
    <name type="scientific">Populus tomentosa</name>
    <name type="common">Chinese white poplar</name>
    <dbReference type="NCBI Taxonomy" id="118781"/>
    <lineage>
        <taxon>Eukaryota</taxon>
        <taxon>Viridiplantae</taxon>
        <taxon>Streptophyta</taxon>
        <taxon>Embryophyta</taxon>
        <taxon>Tracheophyta</taxon>
        <taxon>Spermatophyta</taxon>
        <taxon>Magnoliopsida</taxon>
        <taxon>eudicotyledons</taxon>
        <taxon>Gunneridae</taxon>
        <taxon>Pentapetalae</taxon>
        <taxon>rosids</taxon>
        <taxon>fabids</taxon>
        <taxon>Malpighiales</taxon>
        <taxon>Salicaceae</taxon>
        <taxon>Saliceae</taxon>
        <taxon>Populus</taxon>
    </lineage>
</organism>
<dbReference type="SMART" id="SM01132">
    <property type="entry name" value="DIL"/>
    <property type="match status" value="1"/>
</dbReference>
<dbReference type="EMBL" id="JAAWWB010000019">
    <property type="protein sequence ID" value="KAG6759147.1"/>
    <property type="molecule type" value="Genomic_DNA"/>
</dbReference>
<feature type="domain" description="Dilute" evidence="8">
    <location>
        <begin position="390"/>
        <end position="583"/>
    </location>
</feature>
<evidence type="ECO:0000256" key="3">
    <source>
        <dbReference type="ARBA" id="ARBA00022860"/>
    </source>
</evidence>
<dbReference type="InterPro" id="IPR001609">
    <property type="entry name" value="Myosin_head_motor_dom-like"/>
</dbReference>
<evidence type="ECO:0000256" key="2">
    <source>
        <dbReference type="ARBA" id="ARBA00022840"/>
    </source>
</evidence>
<evidence type="ECO:0000256" key="5">
    <source>
        <dbReference type="PROSITE-ProRule" id="PRU00782"/>
    </source>
</evidence>
<dbReference type="GO" id="GO:0005737">
    <property type="term" value="C:cytoplasm"/>
    <property type="evidence" value="ECO:0007669"/>
    <property type="project" value="TreeGrafter"/>
</dbReference>
<dbReference type="InterPro" id="IPR004009">
    <property type="entry name" value="SH3_Myosin"/>
</dbReference>
<keyword evidence="4 6" id="KW-0175">Coiled coil</keyword>
<evidence type="ECO:0000259" key="9">
    <source>
        <dbReference type="PROSITE" id="PS51456"/>
    </source>
</evidence>
<keyword evidence="3" id="KW-0112">Calmodulin-binding</keyword>
<keyword evidence="12" id="KW-1185">Reference proteome</keyword>
<evidence type="ECO:0000259" key="8">
    <source>
        <dbReference type="PROSITE" id="PS51126"/>
    </source>
</evidence>
<comment type="caution">
    <text evidence="5">Lacks conserved residue(s) required for the propagation of feature annotation.</text>
</comment>
<evidence type="ECO:0000313" key="11">
    <source>
        <dbReference type="EMBL" id="KAG6759147.1"/>
    </source>
</evidence>
<dbReference type="SMART" id="SM00242">
    <property type="entry name" value="MYSc"/>
    <property type="match status" value="1"/>
</dbReference>
<sequence length="583" mass="66298">MNWQATQAAQGSSIVGSFVWVEDPEEAWMDGEVVEVNGEDITVNCASGKMKPGGIIALHDKAWHKFSFDVVVTYYLLFIVCIMFPRLTHETFAEKLYQTFKDHKRFSKPKLARIDFTICHYAGDVTYQTEPFLDKSKDYVVAEHQALLSESKCSFVSGLFPPLLEESAKSSKFSSIGSRYKSVYVLGVMEAIRISCAGYPTRKTFDDFACCFAILAPDVLHGSCDEVSACKRLLEKVNLEGYQEVPVIDNELVNKLTAENEMLKAMVSSMEKKIDETEKKYEETNKLSEERPKQALDAESKIIELKTTMQRLEEKLSDLEAEDQVLQHQALFSSSSRKMSEHLEITSLESVDALIRCVEQNPGFSRGKPVGAFTIYRCLVHWRLFEAERTRVFDCLIQITGSAMENQDDSNHMAYWLSNTSILLFLLQRTLKGSGANPNLPPPPTSFFGRMAKAPRASKETALKSSRSFSHSHPVDYWHNIVESLDGLLCTLKENFVPPILAQKLFIQIFSYINVQLFNSFLLRLECCTLSNGEYVKAELAELELWCGHAKEEYVGLYWDELKHTRQAVGFLAWFFLLMLLIF</sequence>
<dbReference type="PANTHER" id="PTHR13140">
    <property type="entry name" value="MYOSIN"/>
    <property type="match status" value="1"/>
</dbReference>
<protein>
    <submittedName>
        <fullName evidence="11">Uncharacterized protein</fullName>
    </submittedName>
</protein>
<dbReference type="GO" id="GO:0000146">
    <property type="term" value="F:microfilament motor activity"/>
    <property type="evidence" value="ECO:0007669"/>
    <property type="project" value="TreeGrafter"/>
</dbReference>
<keyword evidence="2" id="KW-0067">ATP-binding</keyword>
<dbReference type="Pfam" id="PF02736">
    <property type="entry name" value="Myosin_N"/>
    <property type="match status" value="1"/>
</dbReference>
<comment type="caution">
    <text evidence="11">The sequence shown here is derived from an EMBL/GenBank/DDBJ whole genome shotgun (WGS) entry which is preliminary data.</text>
</comment>
<gene>
    <name evidence="11" type="ORF">POTOM_035615</name>
</gene>
<dbReference type="GO" id="GO:0005524">
    <property type="term" value="F:ATP binding"/>
    <property type="evidence" value="ECO:0007669"/>
    <property type="project" value="UniProtKB-KW"/>
</dbReference>
<keyword evidence="1" id="KW-0547">Nucleotide-binding</keyword>
<dbReference type="PROSITE" id="PS51126">
    <property type="entry name" value="DILUTE"/>
    <property type="match status" value="1"/>
</dbReference>
<keyword evidence="7" id="KW-0472">Membrane</keyword>
<dbReference type="InterPro" id="IPR002710">
    <property type="entry name" value="Dilute_dom"/>
</dbReference>
<feature type="domain" description="Myosin motor" evidence="9">
    <location>
        <begin position="1"/>
        <end position="182"/>
    </location>
</feature>